<dbReference type="RefSeq" id="WP_094363444.1">
    <property type="nucleotide sequence ID" value="NZ_NMVQ01000009.1"/>
</dbReference>
<feature type="domain" description="TauD/TfdA-like" evidence="7">
    <location>
        <begin position="23"/>
        <end position="282"/>
    </location>
</feature>
<dbReference type="Gene3D" id="3.60.130.10">
    <property type="entry name" value="Clavaminate synthase-like"/>
    <property type="match status" value="1"/>
</dbReference>
<proteinExistence type="inferred from homology"/>
<dbReference type="GO" id="GO:0046872">
    <property type="term" value="F:metal ion binding"/>
    <property type="evidence" value="ECO:0007669"/>
    <property type="project" value="UniProtKB-KW"/>
</dbReference>
<dbReference type="Pfam" id="PF02668">
    <property type="entry name" value="TauD"/>
    <property type="match status" value="1"/>
</dbReference>
<sequence length="310" mass="33884">MTAASVTNPPQTDVRVRKVSESLGALVEGVGLSGDLPEPTVAAIRAALLEHRVLFFRGQQLDDESHRAFTGRLGQLTRSHPTVGGLDDHGALTLDARDSKANAWHTDITFLDRVPAISVLRPLVLPPYGGTTTWANAVEAYKRLNPGLQAMADRLWAVHTNQHDYAQFRGQVADPPTDARSRAYQDTFNSSRFETEHPVVHVHPETGERSLLLGAFASHLLGVSRVDSDALIALLQRHVSRLENTVRWDWSPGDVAIWDNRATQHYGVADYGDADRVLRRMTVAGEVPVSVDGRRSVPRVGSSAAFVNAA</sequence>
<comment type="similarity">
    <text evidence="2">Belongs to the TfdA dioxygenase family.</text>
</comment>
<dbReference type="InterPro" id="IPR042098">
    <property type="entry name" value="TauD-like_sf"/>
</dbReference>
<keyword evidence="6" id="KW-0408">Iron</keyword>
<evidence type="ECO:0000313" key="9">
    <source>
        <dbReference type="Proteomes" id="UP000216311"/>
    </source>
</evidence>
<dbReference type="PANTHER" id="PTHR30468:SF5">
    <property type="entry name" value="ALPHA-KETOGLUTARATE-DEPENDENT SULFATE ESTER DIOXYGENASE"/>
    <property type="match status" value="1"/>
</dbReference>
<keyword evidence="9" id="KW-1185">Reference proteome</keyword>
<dbReference type="InterPro" id="IPR003819">
    <property type="entry name" value="TauD/TfdA-like"/>
</dbReference>
<evidence type="ECO:0000256" key="1">
    <source>
        <dbReference type="ARBA" id="ARBA00001954"/>
    </source>
</evidence>
<reference evidence="8" key="1">
    <citation type="submission" date="2017-07" db="EMBL/GenBank/DDBJ databases">
        <title>Draft whole genome sequences of clinical Proprionibacteriaceae strains.</title>
        <authorList>
            <person name="Bernier A.-M."/>
            <person name="Bernard K."/>
            <person name="Domingo M.-C."/>
        </authorList>
    </citation>
    <scope>NUCLEOTIDE SEQUENCE [LARGE SCALE GENOMIC DNA]</scope>
    <source>
        <strain evidence="8">NML 130396</strain>
    </source>
</reference>
<dbReference type="OrthoDB" id="581608at2"/>
<evidence type="ECO:0000256" key="5">
    <source>
        <dbReference type="ARBA" id="ARBA00023002"/>
    </source>
</evidence>
<dbReference type="GO" id="GO:0005737">
    <property type="term" value="C:cytoplasm"/>
    <property type="evidence" value="ECO:0007669"/>
    <property type="project" value="TreeGrafter"/>
</dbReference>
<dbReference type="SUPFAM" id="SSF51197">
    <property type="entry name" value="Clavaminate synthase-like"/>
    <property type="match status" value="1"/>
</dbReference>
<comment type="caution">
    <text evidence="8">The sequence shown here is derived from an EMBL/GenBank/DDBJ whole genome shotgun (WGS) entry which is preliminary data.</text>
</comment>
<accession>A0A255H5B8</accession>
<evidence type="ECO:0000256" key="3">
    <source>
        <dbReference type="ARBA" id="ARBA00022723"/>
    </source>
</evidence>
<comment type="cofactor">
    <cofactor evidence="1">
        <name>Fe(2+)</name>
        <dbReference type="ChEBI" id="CHEBI:29033"/>
    </cofactor>
</comment>
<protein>
    <submittedName>
        <fullName evidence="8">Taurine catabolism dioxygenase</fullName>
    </submittedName>
</protein>
<dbReference type="GO" id="GO:0016706">
    <property type="term" value="F:2-oxoglutarate-dependent dioxygenase activity"/>
    <property type="evidence" value="ECO:0007669"/>
    <property type="project" value="TreeGrafter"/>
</dbReference>
<evidence type="ECO:0000256" key="6">
    <source>
        <dbReference type="ARBA" id="ARBA00023004"/>
    </source>
</evidence>
<keyword evidence="5" id="KW-0560">Oxidoreductase</keyword>
<evidence type="ECO:0000313" key="8">
    <source>
        <dbReference type="EMBL" id="OYO22799.1"/>
    </source>
</evidence>
<dbReference type="InterPro" id="IPR051323">
    <property type="entry name" value="AtsK-like"/>
</dbReference>
<keyword evidence="3" id="KW-0479">Metal-binding</keyword>
<keyword evidence="4 8" id="KW-0223">Dioxygenase</keyword>
<dbReference type="EMBL" id="NMVQ01000009">
    <property type="protein sequence ID" value="OYO22799.1"/>
    <property type="molecule type" value="Genomic_DNA"/>
</dbReference>
<name>A0A255H5B8_9ACTN</name>
<gene>
    <name evidence="8" type="ORF">CGZ93_07065</name>
</gene>
<dbReference type="AlphaFoldDB" id="A0A255H5B8"/>
<evidence type="ECO:0000256" key="2">
    <source>
        <dbReference type="ARBA" id="ARBA00005896"/>
    </source>
</evidence>
<dbReference type="Proteomes" id="UP000216311">
    <property type="component" value="Unassembled WGS sequence"/>
</dbReference>
<evidence type="ECO:0000259" key="7">
    <source>
        <dbReference type="Pfam" id="PF02668"/>
    </source>
</evidence>
<dbReference type="PANTHER" id="PTHR30468">
    <property type="entry name" value="ALPHA-KETOGLUTARATE-DEPENDENT SULFONATE DIOXYGENASE"/>
    <property type="match status" value="1"/>
</dbReference>
<organism evidence="8 9">
    <name type="scientific">Enemella dayhoffiae</name>
    <dbReference type="NCBI Taxonomy" id="2016507"/>
    <lineage>
        <taxon>Bacteria</taxon>
        <taxon>Bacillati</taxon>
        <taxon>Actinomycetota</taxon>
        <taxon>Actinomycetes</taxon>
        <taxon>Propionibacteriales</taxon>
        <taxon>Propionibacteriaceae</taxon>
        <taxon>Enemella</taxon>
    </lineage>
</organism>
<evidence type="ECO:0000256" key="4">
    <source>
        <dbReference type="ARBA" id="ARBA00022964"/>
    </source>
</evidence>